<proteinExistence type="predicted"/>
<dbReference type="SUPFAM" id="SSF51971">
    <property type="entry name" value="Nucleotide-binding domain"/>
    <property type="match status" value="1"/>
</dbReference>
<dbReference type="Proteomes" id="UP000325433">
    <property type="component" value="Unassembled WGS sequence"/>
</dbReference>
<dbReference type="Pfam" id="PF13450">
    <property type="entry name" value="NAD_binding_8"/>
    <property type="match status" value="1"/>
</dbReference>
<dbReference type="AlphaFoldDB" id="A0A5N6W4J2"/>
<sequence length="394" mass="43587">MCLIGTVAGVAQSDSKHNPFSFNQLGGGSAGTYAAIRLRQLGKSFVVIEKQDRLGGHSNTYFGTATGIPVPYGVMSILNKSVVTVTNQSENVDFATGEPIAIKLITIPNDDPEVRIAIENYKAQLAKCPFLEDESYNLPDPIPEDSLLKLTLYMLKMFSLDVIYGIQHGFLNLPSHDNSVLYRAAEKKLGHDMLYKSRVFSAMRGLSEMDNSSYILAQTPSGQKPIHAKNILIAVSQTIENLMPLSLDRKGREIFAQFTGTYRYSSVIKNIYHIAQSIENRAYGTPYNLPILPGVYSLVNTSVPGLNWVLYGSPTFMRNEEVKKDIVNSVLLIRRPNITVAGPEIVAFRTHSPYELTVPVQAIQGGFYTGAALTAHESHLIWGFTEKLLLKHFV</sequence>
<dbReference type="InterPro" id="IPR036188">
    <property type="entry name" value="FAD/NAD-bd_sf"/>
</dbReference>
<dbReference type="EMBL" id="ML738316">
    <property type="protein sequence ID" value="KAE8314759.1"/>
    <property type="molecule type" value="Genomic_DNA"/>
</dbReference>
<evidence type="ECO:0000313" key="1">
    <source>
        <dbReference type="EMBL" id="KAE8314759.1"/>
    </source>
</evidence>
<organism evidence="1 2">
    <name type="scientific">Aspergillus transmontanensis</name>
    <dbReference type="NCBI Taxonomy" id="1034304"/>
    <lineage>
        <taxon>Eukaryota</taxon>
        <taxon>Fungi</taxon>
        <taxon>Dikarya</taxon>
        <taxon>Ascomycota</taxon>
        <taxon>Pezizomycotina</taxon>
        <taxon>Eurotiomycetes</taxon>
        <taxon>Eurotiomycetidae</taxon>
        <taxon>Eurotiales</taxon>
        <taxon>Aspergillaceae</taxon>
        <taxon>Aspergillus</taxon>
        <taxon>Aspergillus subgen. Circumdati</taxon>
    </lineage>
</organism>
<reference evidence="2" key="1">
    <citation type="submission" date="2019-04" db="EMBL/GenBank/DDBJ databases">
        <title>Friends and foes A comparative genomics studyof 23 Aspergillus species from section Flavi.</title>
        <authorList>
            <consortium name="DOE Joint Genome Institute"/>
            <person name="Kjaerbolling I."/>
            <person name="Vesth T."/>
            <person name="Frisvad J.C."/>
            <person name="Nybo J.L."/>
            <person name="Theobald S."/>
            <person name="Kildgaard S."/>
            <person name="Isbrandt T."/>
            <person name="Kuo A."/>
            <person name="Sato A."/>
            <person name="Lyhne E.K."/>
            <person name="Kogle M.E."/>
            <person name="Wiebenga A."/>
            <person name="Kun R.S."/>
            <person name="Lubbers R.J."/>
            <person name="Makela M.R."/>
            <person name="Barry K."/>
            <person name="Chovatia M."/>
            <person name="Clum A."/>
            <person name="Daum C."/>
            <person name="Haridas S."/>
            <person name="He G."/>
            <person name="LaButti K."/>
            <person name="Lipzen A."/>
            <person name="Mondo S."/>
            <person name="Riley R."/>
            <person name="Salamov A."/>
            <person name="Simmons B.A."/>
            <person name="Magnuson J.K."/>
            <person name="Henrissat B."/>
            <person name="Mortensen U.H."/>
            <person name="Larsen T.O."/>
            <person name="Devries R.P."/>
            <person name="Grigoriev I.V."/>
            <person name="Machida M."/>
            <person name="Baker S.E."/>
            <person name="Andersen M.R."/>
        </authorList>
    </citation>
    <scope>NUCLEOTIDE SEQUENCE [LARGE SCALE GENOMIC DNA]</scope>
    <source>
        <strain evidence="2">CBS 130015</strain>
    </source>
</reference>
<keyword evidence="2" id="KW-1185">Reference proteome</keyword>
<dbReference type="Gene3D" id="3.50.50.60">
    <property type="entry name" value="FAD/NAD(P)-binding domain"/>
    <property type="match status" value="1"/>
</dbReference>
<evidence type="ECO:0000313" key="2">
    <source>
        <dbReference type="Proteomes" id="UP000325433"/>
    </source>
</evidence>
<evidence type="ECO:0008006" key="3">
    <source>
        <dbReference type="Google" id="ProtNLM"/>
    </source>
</evidence>
<gene>
    <name evidence="1" type="ORF">BDV41DRAFT_587034</name>
</gene>
<accession>A0A5N6W4J2</accession>
<name>A0A5N6W4J2_9EURO</name>
<protein>
    <recommendedName>
        <fullName evidence="3">Amine oxidase domain-containing protein</fullName>
    </recommendedName>
</protein>